<comment type="caution">
    <text evidence="16">The sequence shown here is derived from an EMBL/GenBank/DDBJ whole genome shotgun (WGS) entry which is preliminary data.</text>
</comment>
<organism evidence="16 17">
    <name type="scientific">Pontibacter locisalis</name>
    <dbReference type="NCBI Taxonomy" id="1719035"/>
    <lineage>
        <taxon>Bacteria</taxon>
        <taxon>Pseudomonadati</taxon>
        <taxon>Bacteroidota</taxon>
        <taxon>Cytophagia</taxon>
        <taxon>Cytophagales</taxon>
        <taxon>Hymenobacteraceae</taxon>
        <taxon>Pontibacter</taxon>
    </lineage>
</organism>
<comment type="subunit">
    <text evidence="14">Homodimer.</text>
</comment>
<keyword evidence="11 14" id="KW-0408">Iron</keyword>
<comment type="function">
    <text evidence="14 15">Catalyzes the oxidation of protoporphyrinogen IX to protoporphyrin IX.</text>
</comment>
<dbReference type="RefSeq" id="WP_377509894.1">
    <property type="nucleotide sequence ID" value="NZ_JBHULU010000021.1"/>
</dbReference>
<evidence type="ECO:0000256" key="10">
    <source>
        <dbReference type="ARBA" id="ARBA00023002"/>
    </source>
</evidence>
<dbReference type="EC" id="1.3.99.-" evidence="14 15"/>
<feature type="transmembrane region" description="Helical" evidence="14">
    <location>
        <begin position="151"/>
        <end position="172"/>
    </location>
</feature>
<evidence type="ECO:0000256" key="8">
    <source>
        <dbReference type="ARBA" id="ARBA00022723"/>
    </source>
</evidence>
<evidence type="ECO:0000256" key="14">
    <source>
        <dbReference type="HAMAP-Rule" id="MF_02239"/>
    </source>
</evidence>
<comment type="pathway">
    <text evidence="2 14 15">Porphyrin-containing compound metabolism; protoporphyrin-IX biosynthesis; protoporphyrin-IX from protoporphyrinogen-IX: step 1/1.</text>
</comment>
<evidence type="ECO:0000256" key="2">
    <source>
        <dbReference type="ARBA" id="ARBA00005073"/>
    </source>
</evidence>
<feature type="transmembrane region" description="Helical" evidence="14">
    <location>
        <begin position="127"/>
        <end position="145"/>
    </location>
</feature>
<dbReference type="InterPro" id="IPR005265">
    <property type="entry name" value="HemJ-like"/>
</dbReference>
<comment type="catalytic activity">
    <reaction evidence="13 14 15">
        <text>protoporphyrinogen IX + 3 A = protoporphyrin IX + 3 AH2</text>
        <dbReference type="Rhea" id="RHEA:62000"/>
        <dbReference type="ChEBI" id="CHEBI:13193"/>
        <dbReference type="ChEBI" id="CHEBI:17499"/>
        <dbReference type="ChEBI" id="CHEBI:57306"/>
        <dbReference type="ChEBI" id="CHEBI:57307"/>
    </reaction>
</comment>
<comment type="cofactor">
    <cofactor evidence="14 15">
        <name>heme b</name>
        <dbReference type="ChEBI" id="CHEBI:60344"/>
    </cofactor>
    <text evidence="14 15">Binds 1 heme b (iron(II)-protoporphyrin IX) group per subunit.</text>
</comment>
<gene>
    <name evidence="16" type="ORF">ACFSRY_15855</name>
</gene>
<dbReference type="HAMAP" id="MF_02239">
    <property type="entry name" value="HemJ"/>
    <property type="match status" value="1"/>
</dbReference>
<evidence type="ECO:0000256" key="15">
    <source>
        <dbReference type="PIRNR" id="PIRNR004638"/>
    </source>
</evidence>
<evidence type="ECO:0000256" key="1">
    <source>
        <dbReference type="ARBA" id="ARBA00004651"/>
    </source>
</evidence>
<evidence type="ECO:0000256" key="11">
    <source>
        <dbReference type="ARBA" id="ARBA00023004"/>
    </source>
</evidence>
<evidence type="ECO:0000256" key="4">
    <source>
        <dbReference type="ARBA" id="ARBA00017504"/>
    </source>
</evidence>
<feature type="binding site" description="axial binding residue" evidence="14">
    <location>
        <position position="92"/>
    </location>
    <ligand>
        <name>heme</name>
        <dbReference type="ChEBI" id="CHEBI:30413"/>
    </ligand>
    <ligandPart>
        <name>Fe</name>
        <dbReference type="ChEBI" id="CHEBI:18248"/>
    </ligandPart>
</feature>
<keyword evidence="9 14" id="KW-1133">Transmembrane helix</keyword>
<evidence type="ECO:0000256" key="3">
    <source>
        <dbReference type="ARBA" id="ARBA00006501"/>
    </source>
</evidence>
<comment type="subcellular location">
    <subcellularLocation>
        <location evidence="1 14">Cell membrane</location>
        <topology evidence="1 14">Multi-pass membrane protein</topology>
    </subcellularLocation>
</comment>
<sequence length="179" mass="21004">MSFLYFKALHIIFVVTWFAGLFYIVRLFIYYAEAAEKPEPERSILQKQFSIMQKRLWYGITWPSAVLTLIFGSSIVYVLGLYDPFPSWLIWKLSLVAGLYAYHFLCHKIFRQQQQGVIRYSSTKLRIWNEVATLFLISIVFLVVLKSSLSMLWGIIGLLVFSAVLMLAIRIYKRLREAK</sequence>
<feature type="transmembrane region" description="Helical" evidence="14">
    <location>
        <begin position="12"/>
        <end position="35"/>
    </location>
</feature>
<dbReference type="EMBL" id="JBHULU010000021">
    <property type="protein sequence ID" value="MFD2515348.1"/>
    <property type="molecule type" value="Genomic_DNA"/>
</dbReference>
<keyword evidence="8 14" id="KW-0479">Metal-binding</keyword>
<evidence type="ECO:0000313" key="16">
    <source>
        <dbReference type="EMBL" id="MFD2515348.1"/>
    </source>
</evidence>
<dbReference type="Pfam" id="PF03653">
    <property type="entry name" value="UPF0093"/>
    <property type="match status" value="1"/>
</dbReference>
<keyword evidence="6 14" id="KW-0349">Heme</keyword>
<accession>A0ABW5IPX4</accession>
<keyword evidence="17" id="KW-1185">Reference proteome</keyword>
<evidence type="ECO:0000256" key="12">
    <source>
        <dbReference type="ARBA" id="ARBA00023136"/>
    </source>
</evidence>
<evidence type="ECO:0000256" key="5">
    <source>
        <dbReference type="ARBA" id="ARBA00022475"/>
    </source>
</evidence>
<comment type="similarity">
    <text evidence="3 14 15">Belongs to the HemJ family.</text>
</comment>
<evidence type="ECO:0000256" key="6">
    <source>
        <dbReference type="ARBA" id="ARBA00022617"/>
    </source>
</evidence>
<proteinExistence type="inferred from homology"/>
<feature type="binding site" description="axial binding residue" evidence="14">
    <location>
        <position position="10"/>
    </location>
    <ligand>
        <name>heme</name>
        <dbReference type="ChEBI" id="CHEBI:30413"/>
    </ligand>
    <ligandPart>
        <name>Fe</name>
        <dbReference type="ChEBI" id="CHEBI:18248"/>
    </ligandPart>
</feature>
<dbReference type="PANTHER" id="PTHR40255">
    <property type="entry name" value="UPF0093 MEMBRANE PROTEIN SLR1790"/>
    <property type="match status" value="1"/>
</dbReference>
<name>A0ABW5IPX4_9BACT</name>
<evidence type="ECO:0000256" key="13">
    <source>
        <dbReference type="ARBA" id="ARBA00048390"/>
    </source>
</evidence>
<keyword evidence="7 14" id="KW-0812">Transmembrane</keyword>
<evidence type="ECO:0000256" key="9">
    <source>
        <dbReference type="ARBA" id="ARBA00022989"/>
    </source>
</evidence>
<dbReference type="PANTHER" id="PTHR40255:SF1">
    <property type="entry name" value="PROTOPORPHYRINOGEN IX OXIDASE"/>
    <property type="match status" value="1"/>
</dbReference>
<keyword evidence="5 14" id="KW-1003">Cell membrane</keyword>
<feature type="transmembrane region" description="Helical" evidence="14">
    <location>
        <begin position="56"/>
        <end position="82"/>
    </location>
</feature>
<keyword evidence="10 14" id="KW-0560">Oxidoreductase</keyword>
<dbReference type="Proteomes" id="UP001597544">
    <property type="component" value="Unassembled WGS sequence"/>
</dbReference>
<dbReference type="PIRSF" id="PIRSF004638">
    <property type="entry name" value="UCP004638"/>
    <property type="match status" value="1"/>
</dbReference>
<protein>
    <recommendedName>
        <fullName evidence="4 14">Protoporphyrinogen IX oxidase</fullName>
        <shortName evidence="14">PPO</shortName>
        <ecNumber evidence="14 15">1.3.99.-</ecNumber>
    </recommendedName>
</protein>
<keyword evidence="12 14" id="KW-0472">Membrane</keyword>
<evidence type="ECO:0000256" key="7">
    <source>
        <dbReference type="ARBA" id="ARBA00022692"/>
    </source>
</evidence>
<evidence type="ECO:0000313" key="17">
    <source>
        <dbReference type="Proteomes" id="UP001597544"/>
    </source>
</evidence>
<reference evidence="17" key="1">
    <citation type="journal article" date="2019" name="Int. J. Syst. Evol. Microbiol.">
        <title>The Global Catalogue of Microorganisms (GCM) 10K type strain sequencing project: providing services to taxonomists for standard genome sequencing and annotation.</title>
        <authorList>
            <consortium name="The Broad Institute Genomics Platform"/>
            <consortium name="The Broad Institute Genome Sequencing Center for Infectious Disease"/>
            <person name="Wu L."/>
            <person name="Ma J."/>
        </authorList>
    </citation>
    <scope>NUCLEOTIDE SEQUENCE [LARGE SCALE GENOMIC DNA]</scope>
    <source>
        <strain evidence="17">KCTC 42498</strain>
    </source>
</reference>
<feature type="transmembrane region" description="Helical" evidence="14">
    <location>
        <begin position="88"/>
        <end position="106"/>
    </location>
</feature>